<sequence>MIDCCTPPHPTWERSLLLFPCSFLLCFSGAPHPRCSTSPSFPSDVLPALGANRMTWAVRRAVVWAAGRGGRRSRKLGEDVDAKREESVKTFREKTRQKTFPERSVSASNARCRCLTADRPLLSGLAASQAPVQSIVHSPAEHHSRTLRGSRNFSVASCCRRHGCPQPASCSSPLWSRSVSSHSASSHSSLPPSSSQYLLPSLAVRPVSPVSSTSSVSVSPLFSRPLSACRSPFPSSSLSPLSSSFSSPASHRSLASRSLRVPSPWKAFESCLPHQEDNAVSPDFSRRDEILYSPACPRCFSLRSHLRLEDDQSLLSSSAHCLPALLPASASPWRLSSTFQLASLSSPSSASSLCCALSPSRLCLSLIPLASAACSSPSRFLASRTSVAPARQPRVTSSHSVSRPSRVVSSVSPPAVADKAVSLAKLCAEKNLCSRREAENFCVLGLISVDGRPVDSGQRAVYVHPDSHVELLPRAQRIMDTRLTVLLNKPMHYLSCQVDRQMGGGRGKPLCRQLLTPERRWEETGQGERRREVKSNLSPAKCNKLVCAGRLDVDSTGLTVFTQDGRLASQLVGPGKRVSKEYHVEVDLPVSAGALTLLRHGLSLDGLELLPAKVRLLSPLRDAFFSPLPTSTVSISSFPSRSGSRPVSETPAHLCTDFRQGESISSPSLTVSVSSSVAAKEKPGDRRAEDEEADAEVKESEMWVGKTTRLSIELLEGRHRQIRRMCELVGLRVLKIHRIRIGKVSLGNLPQGRWRLLLPHESFV</sequence>
<organism evidence="6 7">
    <name type="scientific">Toxoplasma gondii TgCatPRC2</name>
    <dbReference type="NCBI Taxonomy" id="1130821"/>
    <lineage>
        <taxon>Eukaryota</taxon>
        <taxon>Sar</taxon>
        <taxon>Alveolata</taxon>
        <taxon>Apicomplexa</taxon>
        <taxon>Conoidasida</taxon>
        <taxon>Coccidia</taxon>
        <taxon>Eucoccidiorida</taxon>
        <taxon>Eimeriorina</taxon>
        <taxon>Sarcocystidae</taxon>
        <taxon>Toxoplasma</taxon>
    </lineage>
</organism>
<proteinExistence type="predicted"/>
<dbReference type="GO" id="GO:0009982">
    <property type="term" value="F:pseudouridine synthase activity"/>
    <property type="evidence" value="ECO:0007669"/>
    <property type="project" value="InterPro"/>
</dbReference>
<dbReference type="InterPro" id="IPR036986">
    <property type="entry name" value="S4_RNA-bd_sf"/>
</dbReference>
<reference evidence="7" key="1">
    <citation type="submission" date="2016-03" db="EMBL/GenBank/DDBJ databases">
        <authorList>
            <person name="Sibley D."/>
            <person name="Venepally P."/>
            <person name="Karamycheva S."/>
            <person name="Hadjithomas M."/>
            <person name="Khan A."/>
            <person name="Brunk B."/>
            <person name="Roos D."/>
            <person name="Caler E."/>
            <person name="Lorenzi H."/>
        </authorList>
    </citation>
    <scope>NUCLEOTIDE SEQUENCE [LARGE SCALE GENOMIC DNA]</scope>
    <source>
        <strain evidence="7">TgCatPRC2</strain>
    </source>
</reference>
<name>A0A151HRM7_TOXGO</name>
<dbReference type="AlphaFoldDB" id="A0A151HRM7"/>
<evidence type="ECO:0000256" key="2">
    <source>
        <dbReference type="PROSITE-ProRule" id="PRU00182"/>
    </source>
</evidence>
<feature type="chain" id="PRO_5007581824" evidence="4">
    <location>
        <begin position="29"/>
        <end position="764"/>
    </location>
</feature>
<feature type="compositionally biased region" description="Basic and acidic residues" evidence="3">
    <location>
        <begin position="679"/>
        <end position="696"/>
    </location>
</feature>
<dbReference type="PANTHER" id="PTHR47683">
    <property type="entry name" value="PSEUDOURIDINE SYNTHASE FAMILY PROTEIN-RELATED"/>
    <property type="match status" value="1"/>
</dbReference>
<evidence type="ECO:0000256" key="1">
    <source>
        <dbReference type="ARBA" id="ARBA00023235"/>
    </source>
</evidence>
<protein>
    <submittedName>
        <fullName evidence="6">Putative pseudouridylate synthase</fullName>
    </submittedName>
</protein>
<dbReference type="SUPFAM" id="SSF55120">
    <property type="entry name" value="Pseudouridine synthase"/>
    <property type="match status" value="1"/>
</dbReference>
<evidence type="ECO:0000256" key="4">
    <source>
        <dbReference type="SAM" id="SignalP"/>
    </source>
</evidence>
<dbReference type="PANTHER" id="PTHR47683:SF2">
    <property type="entry name" value="RNA-BINDING S4 DOMAIN-CONTAINING PROTEIN"/>
    <property type="match status" value="1"/>
</dbReference>
<evidence type="ECO:0000313" key="7">
    <source>
        <dbReference type="Proteomes" id="UP000075225"/>
    </source>
</evidence>
<evidence type="ECO:0000256" key="3">
    <source>
        <dbReference type="SAM" id="MobiDB-lite"/>
    </source>
</evidence>
<evidence type="ECO:0000313" key="6">
    <source>
        <dbReference type="EMBL" id="KYK72013.1"/>
    </source>
</evidence>
<feature type="domain" description="Pseudouridine synthase RsuA/RluA-like" evidence="5">
    <location>
        <begin position="485"/>
        <end position="727"/>
    </location>
</feature>
<dbReference type="EMBL" id="AHZP02000085">
    <property type="protein sequence ID" value="KYK72013.1"/>
    <property type="molecule type" value="Genomic_DNA"/>
</dbReference>
<keyword evidence="4" id="KW-0732">Signal</keyword>
<dbReference type="Gene3D" id="3.10.290.10">
    <property type="entry name" value="RNA-binding S4 domain"/>
    <property type="match status" value="1"/>
</dbReference>
<dbReference type="Pfam" id="PF00849">
    <property type="entry name" value="PseudoU_synth_2"/>
    <property type="match status" value="1"/>
</dbReference>
<dbReference type="InterPro" id="IPR042092">
    <property type="entry name" value="PsdUridine_s_RsuA/RluB/E/F_cat"/>
</dbReference>
<dbReference type="Gene3D" id="3.30.70.580">
    <property type="entry name" value="Pseudouridine synthase I, catalytic domain, N-terminal subdomain"/>
    <property type="match status" value="2"/>
</dbReference>
<feature type="signal peptide" evidence="4">
    <location>
        <begin position="1"/>
        <end position="28"/>
    </location>
</feature>
<dbReference type="CDD" id="cd00165">
    <property type="entry name" value="S4"/>
    <property type="match status" value="1"/>
</dbReference>
<feature type="compositionally biased region" description="Low complexity" evidence="3">
    <location>
        <begin position="666"/>
        <end position="677"/>
    </location>
</feature>
<dbReference type="GO" id="GO:0001522">
    <property type="term" value="P:pseudouridine synthesis"/>
    <property type="evidence" value="ECO:0007669"/>
    <property type="project" value="InterPro"/>
</dbReference>
<dbReference type="PROSITE" id="PS50889">
    <property type="entry name" value="S4"/>
    <property type="match status" value="1"/>
</dbReference>
<accession>A0A151HRM7</accession>
<dbReference type="InterPro" id="IPR000748">
    <property type="entry name" value="PsdUridine_synth_RsuA/RluB/E/F"/>
</dbReference>
<dbReference type="SUPFAM" id="SSF55174">
    <property type="entry name" value="Alpha-L RNA-binding motif"/>
    <property type="match status" value="1"/>
</dbReference>
<gene>
    <name evidence="6" type="ORF">TGPRC2_244430</name>
</gene>
<dbReference type="GO" id="GO:0003723">
    <property type="term" value="F:RNA binding"/>
    <property type="evidence" value="ECO:0007669"/>
    <property type="project" value="UniProtKB-KW"/>
</dbReference>
<comment type="caution">
    <text evidence="6">The sequence shown here is derived from an EMBL/GenBank/DDBJ whole genome shotgun (WGS) entry which is preliminary data.</text>
</comment>
<dbReference type="InterPro" id="IPR050343">
    <property type="entry name" value="RsuA_PseudoU_synthase"/>
</dbReference>
<evidence type="ECO:0000259" key="5">
    <source>
        <dbReference type="Pfam" id="PF00849"/>
    </source>
</evidence>
<dbReference type="Gene3D" id="3.30.70.1560">
    <property type="entry name" value="Alpha-L RNA-binding motif"/>
    <property type="match status" value="2"/>
</dbReference>
<feature type="region of interest" description="Disordered" evidence="3">
    <location>
        <begin position="666"/>
        <end position="696"/>
    </location>
</feature>
<dbReference type="InterPro" id="IPR020094">
    <property type="entry name" value="TruA/RsuA/RluB/E/F_N"/>
</dbReference>
<dbReference type="NCBIfam" id="TIGR00093">
    <property type="entry name" value="pseudouridine synthase"/>
    <property type="match status" value="1"/>
</dbReference>
<dbReference type="Proteomes" id="UP000075225">
    <property type="component" value="Unassembled WGS sequence"/>
</dbReference>
<dbReference type="InterPro" id="IPR020103">
    <property type="entry name" value="PsdUridine_synth_cat_dom_sf"/>
</dbReference>
<dbReference type="OrthoDB" id="440619at2759"/>
<keyword evidence="1" id="KW-0413">Isomerase</keyword>
<dbReference type="InterPro" id="IPR006145">
    <property type="entry name" value="PsdUridine_synth_RsuA/RluA"/>
</dbReference>
<dbReference type="VEuPathDB" id="ToxoDB:TGPRC2_244430"/>
<keyword evidence="2" id="KW-0694">RNA-binding</keyword>